<dbReference type="Pfam" id="PF00001">
    <property type="entry name" value="7tm_1"/>
    <property type="match status" value="1"/>
</dbReference>
<keyword evidence="5" id="KW-0297">G-protein coupled receptor</keyword>
<dbReference type="AlphaFoldDB" id="A0A9Q0M6U4"/>
<feature type="transmembrane region" description="Helical" evidence="9">
    <location>
        <begin position="171"/>
        <end position="196"/>
    </location>
</feature>
<evidence type="ECO:0000256" key="1">
    <source>
        <dbReference type="ARBA" id="ARBA00004141"/>
    </source>
</evidence>
<dbReference type="Proteomes" id="UP001142055">
    <property type="component" value="Chromosome 2"/>
</dbReference>
<keyword evidence="12" id="KW-1185">Reference proteome</keyword>
<feature type="transmembrane region" description="Helical" evidence="9">
    <location>
        <begin position="138"/>
        <end position="159"/>
    </location>
</feature>
<dbReference type="PANTHER" id="PTHR24235">
    <property type="entry name" value="NEUROPEPTIDE Y RECEPTOR"/>
    <property type="match status" value="1"/>
</dbReference>
<sequence length="391" mass="45521">MKQSTYNNEHICDFELFNPNKNDRSLMEVSDRSEYSETSTNDDDDDFHIFSIFQAMYNISIDSQPFSSINLNHSETHEVLFNETLSNYSMIQQSNGEVSMDRERLIASFEEFLSKLDPRRDNDLYNRIVLRNLITVCAYLIIILVSLFGNLLVLFIILSKRHLRASTTNKLIANLTFSDLLLTMLNIPLTIVRISFDSWPLGSALCYLGPLVQVICYTQIGIHIWKRVRIGAMTRSQKFTHLQARKRTIKMLVLVVIVFAICWLPLNLYHITQDFLPNVQLHYSKSIFTFCHWFGISSVAVNPFVYFWLNKQYKQRARNLLRICFDWQCCPTTSRCEFECELNDTCSTYEQGPLRGLKTNRQTISLRNMNNAQINEAKPCSSIEMADNCRL</sequence>
<dbReference type="SUPFAM" id="SSF81321">
    <property type="entry name" value="Family A G protein-coupled receptor-like"/>
    <property type="match status" value="1"/>
</dbReference>
<evidence type="ECO:0000256" key="6">
    <source>
        <dbReference type="ARBA" id="ARBA00023136"/>
    </source>
</evidence>
<dbReference type="PANTHER" id="PTHR24235:SF29">
    <property type="entry name" value="GH23382P"/>
    <property type="match status" value="1"/>
</dbReference>
<reference evidence="11" key="1">
    <citation type="submission" date="2022-12" db="EMBL/GenBank/DDBJ databases">
        <title>Genome assemblies of Blomia tropicalis.</title>
        <authorList>
            <person name="Cui Y."/>
        </authorList>
    </citation>
    <scope>NUCLEOTIDE SEQUENCE</scope>
    <source>
        <tissue evidence="11">Adult mites</tissue>
    </source>
</reference>
<dbReference type="GO" id="GO:0042923">
    <property type="term" value="F:neuropeptide binding"/>
    <property type="evidence" value="ECO:0007669"/>
    <property type="project" value="TreeGrafter"/>
</dbReference>
<comment type="subcellular location">
    <subcellularLocation>
        <location evidence="1">Membrane</location>
        <topology evidence="1">Multi-pass membrane protein</topology>
    </subcellularLocation>
</comment>
<dbReference type="GO" id="GO:0043005">
    <property type="term" value="C:neuron projection"/>
    <property type="evidence" value="ECO:0007669"/>
    <property type="project" value="TreeGrafter"/>
</dbReference>
<comment type="caution">
    <text evidence="11">The sequence shown here is derived from an EMBL/GenBank/DDBJ whole genome shotgun (WGS) entry which is preliminary data.</text>
</comment>
<dbReference type="GO" id="GO:0008188">
    <property type="term" value="F:neuropeptide receptor activity"/>
    <property type="evidence" value="ECO:0007669"/>
    <property type="project" value="TreeGrafter"/>
</dbReference>
<evidence type="ECO:0000256" key="3">
    <source>
        <dbReference type="ARBA" id="ARBA00022692"/>
    </source>
</evidence>
<dbReference type="SMART" id="SM01381">
    <property type="entry name" value="7TM_GPCR_Srsx"/>
    <property type="match status" value="1"/>
</dbReference>
<evidence type="ECO:0000256" key="7">
    <source>
        <dbReference type="ARBA" id="ARBA00023170"/>
    </source>
</evidence>
<dbReference type="GO" id="GO:0005886">
    <property type="term" value="C:plasma membrane"/>
    <property type="evidence" value="ECO:0007669"/>
    <property type="project" value="TreeGrafter"/>
</dbReference>
<keyword evidence="4 9" id="KW-1133">Transmembrane helix</keyword>
<organism evidence="11 12">
    <name type="scientific">Blomia tropicalis</name>
    <name type="common">Mite</name>
    <dbReference type="NCBI Taxonomy" id="40697"/>
    <lineage>
        <taxon>Eukaryota</taxon>
        <taxon>Metazoa</taxon>
        <taxon>Ecdysozoa</taxon>
        <taxon>Arthropoda</taxon>
        <taxon>Chelicerata</taxon>
        <taxon>Arachnida</taxon>
        <taxon>Acari</taxon>
        <taxon>Acariformes</taxon>
        <taxon>Sarcoptiformes</taxon>
        <taxon>Astigmata</taxon>
        <taxon>Glycyphagoidea</taxon>
        <taxon>Echimyopodidae</taxon>
        <taxon>Blomia</taxon>
    </lineage>
</organism>
<protein>
    <recommendedName>
        <fullName evidence="10">G-protein coupled receptors family 1 profile domain-containing protein</fullName>
    </recommendedName>
</protein>
<name>A0A9Q0M6U4_BLOTA</name>
<dbReference type="EMBL" id="JAPWDV010000002">
    <property type="protein sequence ID" value="KAJ6220072.1"/>
    <property type="molecule type" value="Genomic_DNA"/>
</dbReference>
<dbReference type="Gene3D" id="1.20.1070.10">
    <property type="entry name" value="Rhodopsin 7-helix transmembrane proteins"/>
    <property type="match status" value="2"/>
</dbReference>
<evidence type="ECO:0000256" key="5">
    <source>
        <dbReference type="ARBA" id="ARBA00023040"/>
    </source>
</evidence>
<evidence type="ECO:0000256" key="4">
    <source>
        <dbReference type="ARBA" id="ARBA00022989"/>
    </source>
</evidence>
<dbReference type="InterPro" id="IPR000276">
    <property type="entry name" value="GPCR_Rhodpsn"/>
</dbReference>
<keyword evidence="6 9" id="KW-0472">Membrane</keyword>
<dbReference type="InterPro" id="IPR017452">
    <property type="entry name" value="GPCR_Rhodpsn_7TM"/>
</dbReference>
<evidence type="ECO:0000313" key="11">
    <source>
        <dbReference type="EMBL" id="KAJ6220072.1"/>
    </source>
</evidence>
<feature type="transmembrane region" description="Helical" evidence="9">
    <location>
        <begin position="208"/>
        <end position="228"/>
    </location>
</feature>
<feature type="transmembrane region" description="Helical" evidence="9">
    <location>
        <begin position="286"/>
        <end position="309"/>
    </location>
</feature>
<dbReference type="PROSITE" id="PS50262">
    <property type="entry name" value="G_PROTEIN_RECEP_F1_2"/>
    <property type="match status" value="1"/>
</dbReference>
<gene>
    <name evidence="11" type="ORF">RDWZM_005884</name>
</gene>
<keyword evidence="7" id="KW-0675">Receptor</keyword>
<evidence type="ECO:0000259" key="10">
    <source>
        <dbReference type="PROSITE" id="PS50262"/>
    </source>
</evidence>
<dbReference type="PRINTS" id="PR00237">
    <property type="entry name" value="GPCRRHODOPSN"/>
</dbReference>
<evidence type="ECO:0000256" key="9">
    <source>
        <dbReference type="SAM" id="Phobius"/>
    </source>
</evidence>
<proteinExistence type="inferred from homology"/>
<feature type="domain" description="G-protein coupled receptors family 1 profile" evidence="10">
    <location>
        <begin position="98"/>
        <end position="306"/>
    </location>
</feature>
<evidence type="ECO:0000256" key="8">
    <source>
        <dbReference type="ARBA" id="ARBA00023224"/>
    </source>
</evidence>
<evidence type="ECO:0000313" key="12">
    <source>
        <dbReference type="Proteomes" id="UP001142055"/>
    </source>
</evidence>
<keyword evidence="8" id="KW-0807">Transducer</keyword>
<comment type="similarity">
    <text evidence="2">Belongs to the G-protein coupled receptor 1 family.</text>
</comment>
<feature type="transmembrane region" description="Helical" evidence="9">
    <location>
        <begin position="249"/>
        <end position="266"/>
    </location>
</feature>
<accession>A0A9Q0M6U4</accession>
<evidence type="ECO:0000256" key="2">
    <source>
        <dbReference type="ARBA" id="ARBA00010663"/>
    </source>
</evidence>
<keyword evidence="3 9" id="KW-0812">Transmembrane</keyword>